<feature type="region of interest" description="Disordered" evidence="1">
    <location>
        <begin position="1"/>
        <end position="35"/>
    </location>
</feature>
<accession>A0AAV1TMS2</accession>
<dbReference type="PANTHER" id="PTHR43102">
    <property type="entry name" value="SLR1143 PROTEIN"/>
    <property type="match status" value="1"/>
</dbReference>
<dbReference type="EMBL" id="CAKLBY020000065">
    <property type="protein sequence ID" value="CAK7922062.1"/>
    <property type="molecule type" value="Genomic_DNA"/>
</dbReference>
<dbReference type="AlphaFoldDB" id="A0AAV1TMS2"/>
<evidence type="ECO:0000313" key="3">
    <source>
        <dbReference type="Proteomes" id="UP001162060"/>
    </source>
</evidence>
<organism evidence="2 3">
    <name type="scientific">Peronospora matthiolae</name>
    <dbReference type="NCBI Taxonomy" id="2874970"/>
    <lineage>
        <taxon>Eukaryota</taxon>
        <taxon>Sar</taxon>
        <taxon>Stramenopiles</taxon>
        <taxon>Oomycota</taxon>
        <taxon>Peronosporomycetes</taxon>
        <taxon>Peronosporales</taxon>
        <taxon>Peronosporaceae</taxon>
        <taxon>Peronospora</taxon>
    </lineage>
</organism>
<dbReference type="Proteomes" id="UP001162060">
    <property type="component" value="Unassembled WGS sequence"/>
</dbReference>
<evidence type="ECO:0008006" key="4">
    <source>
        <dbReference type="Google" id="ProtNLM"/>
    </source>
</evidence>
<dbReference type="InterPro" id="IPR029016">
    <property type="entry name" value="GAF-like_dom_sf"/>
</dbReference>
<dbReference type="Gene3D" id="3.30.450.40">
    <property type="match status" value="1"/>
</dbReference>
<reference evidence="2" key="1">
    <citation type="submission" date="2024-01" db="EMBL/GenBank/DDBJ databases">
        <authorList>
            <person name="Webb A."/>
        </authorList>
    </citation>
    <scope>NUCLEOTIDE SEQUENCE</scope>
    <source>
        <strain evidence="2">Pm1</strain>
    </source>
</reference>
<dbReference type="PANTHER" id="PTHR43102:SF2">
    <property type="entry name" value="GAF DOMAIN-CONTAINING PROTEIN"/>
    <property type="match status" value="1"/>
</dbReference>
<evidence type="ECO:0000256" key="1">
    <source>
        <dbReference type="SAM" id="MobiDB-lite"/>
    </source>
</evidence>
<gene>
    <name evidence="2" type="ORF">PM001_LOCUS7439</name>
</gene>
<evidence type="ECO:0000313" key="2">
    <source>
        <dbReference type="EMBL" id="CAK7922062.1"/>
    </source>
</evidence>
<name>A0AAV1TMS2_9STRA</name>
<comment type="caution">
    <text evidence="2">The sequence shown here is derived from an EMBL/GenBank/DDBJ whole genome shotgun (WGS) entry which is preliminary data.</text>
</comment>
<protein>
    <recommendedName>
        <fullName evidence="4">GAF domain-containing protein</fullName>
    </recommendedName>
</protein>
<proteinExistence type="predicted"/>
<feature type="region of interest" description="Disordered" evidence="1">
    <location>
        <begin position="513"/>
        <end position="532"/>
    </location>
</feature>
<dbReference type="SUPFAM" id="SSF55781">
    <property type="entry name" value="GAF domain-like"/>
    <property type="match status" value="1"/>
</dbReference>
<sequence length="778" mass="86227">MSFLKLGHPLDDVNKHQHRDRSNGSPTDVGPATSLSTSNCVGFKARATDLSKPYYLPSDHELLERAQAAHSSIDFDALSAGPEENGPWERVEAADRFVIFRRHASAEVSESRIPGLDVMCAGRLDASIEEVARVLRSRSEVDLASTMQGLYKKNFIFGSLDRDIPCSRKRSEQSDDDSDVDPGEQLNVKTISFTRSSPFARNEQWCFLDFFQIKTERDGFTISQRALPPLEPTPGRVVGIYARVDQLHGLNASILVDQLPNRKGLRVVYNVWFEQVLSSDLLVSGSTRSTSSRSFSRRRSFGLSALSSSSTILASDDETTDSNAQLRRLLSLARGITKLPHLIRRRRFGVQVPVDFDQVQAVNTRCPCCTHSLAPVKMSLFMAASAIAKRKLRSFRMDTRRCYLCGYLVCIDCWQPEYMESTVGRVASIVVCNRCHACVQACDYSEVSAACTSVNSGSRPKVVADQPDESVAPLLTAFLEASLMNDSADASDRAAILLVIRLLLRQSKANSKERSVISDQSDDEEEEESLHGDGVAVKQLEQFLSDERELPVLKSCTLASADRREYLIELPDDPLSMVPCSVIPSHDSDRLKVATDKGLLQLAYHLAPLQSPESFENMCDVRDLDLLCQLAVRATGFSDAFVTVMGVKHNHVLTATDPMFLHTALPREQTICQHTIMTTRPFLVTHPEADVRFQGNQAVHALPIRHYLGFPVIVRASSDTGESETEISIGTLCCTDSSVHADLTRSQYATMKRLSDVASRLIQLKGHQLQQQVVPSTD</sequence>